<dbReference type="Proteomes" id="UP000199223">
    <property type="component" value="Unassembled WGS sequence"/>
</dbReference>
<gene>
    <name evidence="1" type="ORF">SAMN04488058_103205</name>
</gene>
<dbReference type="SUPFAM" id="SSF52540">
    <property type="entry name" value="P-loop containing nucleoside triphosphate hydrolases"/>
    <property type="match status" value="1"/>
</dbReference>
<dbReference type="EMBL" id="FNZA01000003">
    <property type="protein sequence ID" value="SEJ05238.1"/>
    <property type="molecule type" value="Genomic_DNA"/>
</dbReference>
<accession>A0A1H6VKU1</accession>
<sequence>MKRVLITGMSGTGKSTVLRLLGERGFDTVSTDDGWCEWQTSPGETEPGWIWHEDRMRALLRAPRDRPLFVDGTVSNQGKFYPLFDHVVLLSAPAQTILERVRTRTTNPYGKTAAEQSEILHYLQTVEPLIRRGLRPSTDMEIRTAEMSAEQVGDQLAALAQSATTSPT</sequence>
<dbReference type="RefSeq" id="WP_092263727.1">
    <property type="nucleotide sequence ID" value="NZ_FNZA01000003.1"/>
</dbReference>
<proteinExistence type="predicted"/>
<keyword evidence="2" id="KW-1185">Reference proteome</keyword>
<keyword evidence="1" id="KW-0418">Kinase</keyword>
<dbReference type="AlphaFoldDB" id="A0A1H6VKU1"/>
<name>A0A1H6VKU1_9DEIO</name>
<dbReference type="OrthoDB" id="5019413at2"/>
<dbReference type="GO" id="GO:0016301">
    <property type="term" value="F:kinase activity"/>
    <property type="evidence" value="ECO:0007669"/>
    <property type="project" value="UniProtKB-KW"/>
</dbReference>
<protein>
    <submittedName>
        <fullName evidence="1">Shikimate kinase</fullName>
    </submittedName>
</protein>
<evidence type="ECO:0000313" key="1">
    <source>
        <dbReference type="EMBL" id="SEJ05238.1"/>
    </source>
</evidence>
<dbReference type="STRING" id="856736.SAMN04488058_103205"/>
<dbReference type="InterPro" id="IPR027417">
    <property type="entry name" value="P-loop_NTPase"/>
</dbReference>
<dbReference type="Gene3D" id="3.40.50.300">
    <property type="entry name" value="P-loop containing nucleotide triphosphate hydrolases"/>
    <property type="match status" value="1"/>
</dbReference>
<dbReference type="Pfam" id="PF13238">
    <property type="entry name" value="AAA_18"/>
    <property type="match status" value="1"/>
</dbReference>
<organism evidence="1 2">
    <name type="scientific">Deinococcus reticulitermitis</name>
    <dbReference type="NCBI Taxonomy" id="856736"/>
    <lineage>
        <taxon>Bacteria</taxon>
        <taxon>Thermotogati</taxon>
        <taxon>Deinococcota</taxon>
        <taxon>Deinococci</taxon>
        <taxon>Deinococcales</taxon>
        <taxon>Deinococcaceae</taxon>
        <taxon>Deinococcus</taxon>
    </lineage>
</organism>
<keyword evidence="1" id="KW-0808">Transferase</keyword>
<reference evidence="2" key="1">
    <citation type="submission" date="2016-10" db="EMBL/GenBank/DDBJ databases">
        <authorList>
            <person name="Varghese N."/>
            <person name="Submissions S."/>
        </authorList>
    </citation>
    <scope>NUCLEOTIDE SEQUENCE [LARGE SCALE GENOMIC DNA]</scope>
    <source>
        <strain evidence="2">CGMCC 1.10218</strain>
    </source>
</reference>
<evidence type="ECO:0000313" key="2">
    <source>
        <dbReference type="Proteomes" id="UP000199223"/>
    </source>
</evidence>